<feature type="compositionally biased region" description="Acidic residues" evidence="11">
    <location>
        <begin position="313"/>
        <end position="349"/>
    </location>
</feature>
<dbReference type="GO" id="GO:0016491">
    <property type="term" value="F:oxidoreductase activity"/>
    <property type="evidence" value="ECO:0007669"/>
    <property type="project" value="InterPro"/>
</dbReference>
<dbReference type="CDD" id="cd13918">
    <property type="entry name" value="CuRO_HCO_II_like_6"/>
    <property type="match status" value="1"/>
</dbReference>
<dbReference type="NCBIfam" id="TIGR02866">
    <property type="entry name" value="CoxB"/>
    <property type="match status" value="1"/>
</dbReference>
<evidence type="ECO:0000256" key="10">
    <source>
        <dbReference type="ARBA" id="ARBA00023136"/>
    </source>
</evidence>
<name>A0A1H1J430_NATTX</name>
<feature type="region of interest" description="Disordered" evidence="11">
    <location>
        <begin position="298"/>
        <end position="349"/>
    </location>
</feature>
<gene>
    <name evidence="14" type="ORF">SAMN04489842_4107</name>
</gene>
<evidence type="ECO:0000313" key="14">
    <source>
        <dbReference type="EMBL" id="SDR44725.1"/>
    </source>
</evidence>
<dbReference type="STRING" id="1095778.SAMN04489842_4107"/>
<evidence type="ECO:0000256" key="8">
    <source>
        <dbReference type="ARBA" id="ARBA00022989"/>
    </source>
</evidence>
<keyword evidence="10 12" id="KW-0472">Membrane</keyword>
<keyword evidence="7" id="KW-0249">Electron transport</keyword>
<protein>
    <submittedName>
        <fullName evidence="14">Cytochrome c oxidase subunit 2</fullName>
    </submittedName>
</protein>
<keyword evidence="4" id="KW-0679">Respiratory chain</keyword>
<feature type="domain" description="Cytochrome oxidase subunit II copper A binding" evidence="13">
    <location>
        <begin position="104"/>
        <end position="220"/>
    </location>
</feature>
<comment type="similarity">
    <text evidence="2">Belongs to the cytochrome c oxidase subunit 2 family.</text>
</comment>
<keyword evidence="3" id="KW-0813">Transport</keyword>
<keyword evidence="9" id="KW-0186">Copper</keyword>
<dbReference type="AlphaFoldDB" id="A0A1H1J430"/>
<reference evidence="15" key="1">
    <citation type="submission" date="2016-10" db="EMBL/GenBank/DDBJ databases">
        <authorList>
            <person name="Varghese N."/>
            <person name="Submissions S."/>
        </authorList>
    </citation>
    <scope>NUCLEOTIDE SEQUENCE [LARGE SCALE GENOMIC DNA]</scope>
    <source>
        <strain evidence="15">DSM 24767</strain>
    </source>
</reference>
<proteinExistence type="inferred from homology"/>
<dbReference type="SUPFAM" id="SSF49503">
    <property type="entry name" value="Cupredoxins"/>
    <property type="match status" value="1"/>
</dbReference>
<dbReference type="GO" id="GO:0016020">
    <property type="term" value="C:membrane"/>
    <property type="evidence" value="ECO:0007669"/>
    <property type="project" value="UniProtKB-SubCell"/>
</dbReference>
<evidence type="ECO:0000256" key="7">
    <source>
        <dbReference type="ARBA" id="ARBA00022982"/>
    </source>
</evidence>
<dbReference type="InterPro" id="IPR014222">
    <property type="entry name" value="Cyt_c_oxidase_su2"/>
</dbReference>
<dbReference type="PANTHER" id="PTHR22888">
    <property type="entry name" value="CYTOCHROME C OXIDASE, SUBUNIT II"/>
    <property type="match status" value="1"/>
</dbReference>
<evidence type="ECO:0000256" key="12">
    <source>
        <dbReference type="SAM" id="Phobius"/>
    </source>
</evidence>
<dbReference type="EMBL" id="FNLC01000008">
    <property type="protein sequence ID" value="SDR44725.1"/>
    <property type="molecule type" value="Genomic_DNA"/>
</dbReference>
<dbReference type="InterPro" id="IPR008972">
    <property type="entry name" value="Cupredoxin"/>
</dbReference>
<accession>A0A1H1J430</accession>
<dbReference type="Proteomes" id="UP000198848">
    <property type="component" value="Unassembled WGS sequence"/>
</dbReference>
<dbReference type="GO" id="GO:0042773">
    <property type="term" value="P:ATP synthesis coupled electron transport"/>
    <property type="evidence" value="ECO:0007669"/>
    <property type="project" value="TreeGrafter"/>
</dbReference>
<evidence type="ECO:0000256" key="5">
    <source>
        <dbReference type="ARBA" id="ARBA00022692"/>
    </source>
</evidence>
<evidence type="ECO:0000256" key="9">
    <source>
        <dbReference type="ARBA" id="ARBA00023008"/>
    </source>
</evidence>
<dbReference type="PRINTS" id="PR01166">
    <property type="entry name" value="CYCOXIDASEII"/>
</dbReference>
<feature type="transmembrane region" description="Helical" evidence="12">
    <location>
        <begin position="15"/>
        <end position="36"/>
    </location>
</feature>
<keyword evidence="5 12" id="KW-0812">Transmembrane</keyword>
<dbReference type="Pfam" id="PF00116">
    <property type="entry name" value="COX2"/>
    <property type="match status" value="1"/>
</dbReference>
<evidence type="ECO:0000313" key="15">
    <source>
        <dbReference type="Proteomes" id="UP000198848"/>
    </source>
</evidence>
<dbReference type="RefSeq" id="WP_090386135.1">
    <property type="nucleotide sequence ID" value="NZ_FNLC01000008.1"/>
</dbReference>
<evidence type="ECO:0000256" key="4">
    <source>
        <dbReference type="ARBA" id="ARBA00022660"/>
    </source>
</evidence>
<keyword evidence="8 12" id="KW-1133">Transmembrane helix</keyword>
<evidence type="ECO:0000259" key="13">
    <source>
        <dbReference type="PROSITE" id="PS50857"/>
    </source>
</evidence>
<evidence type="ECO:0000256" key="3">
    <source>
        <dbReference type="ARBA" id="ARBA00022448"/>
    </source>
</evidence>
<dbReference type="InterPro" id="IPR002429">
    <property type="entry name" value="CcO_II-like_C"/>
</dbReference>
<dbReference type="PROSITE" id="PS00078">
    <property type="entry name" value="COX2"/>
    <property type="match status" value="1"/>
</dbReference>
<evidence type="ECO:0000256" key="6">
    <source>
        <dbReference type="ARBA" id="ARBA00022723"/>
    </source>
</evidence>
<dbReference type="GO" id="GO:0004129">
    <property type="term" value="F:cytochrome-c oxidase activity"/>
    <property type="evidence" value="ECO:0007669"/>
    <property type="project" value="InterPro"/>
</dbReference>
<keyword evidence="6" id="KW-0479">Metal-binding</keyword>
<sequence>MEVLPRTRVDVFENIFLVFLGLGTLVGIVVVAYTLYNAYKYRDTEERDDGEDLPSVGELPTGGKGGKKLFLSFGLSAIIVISLVIWTYSMLLYVEDPGLDNPSEEALEVDVEGFAFDWNYYYDNGLETSSVGSGDGMVIPADTPIMIDVTSTDVWHTFGISELRVKADAIPGESDETWFVAEEPGTYTAECFELCGPGHSDMESPVEVMSQDEYDQWVDDQLTMTITLEDEGEERITDGFELALEHQDNDEFDEDYSFTYSDDEFENGSITIDEIEQGGPYDVAITFEDDEYEDIEDTISFTEPVDETYTVEGPEDDDEDEEADDENNDTDDDEETNDDTTDEDGGDDE</sequence>
<dbReference type="PROSITE" id="PS50857">
    <property type="entry name" value="COX2_CUA"/>
    <property type="match status" value="1"/>
</dbReference>
<evidence type="ECO:0000256" key="11">
    <source>
        <dbReference type="SAM" id="MobiDB-lite"/>
    </source>
</evidence>
<dbReference type="InterPro" id="IPR045187">
    <property type="entry name" value="CcO_II"/>
</dbReference>
<evidence type="ECO:0000256" key="2">
    <source>
        <dbReference type="ARBA" id="ARBA00007866"/>
    </source>
</evidence>
<comment type="subcellular location">
    <subcellularLocation>
        <location evidence="1">Membrane</location>
        <topology evidence="1">Multi-pass membrane protein</topology>
    </subcellularLocation>
</comment>
<dbReference type="Gene3D" id="2.60.40.420">
    <property type="entry name" value="Cupredoxins - blue copper proteins"/>
    <property type="match status" value="1"/>
</dbReference>
<feature type="transmembrane region" description="Helical" evidence="12">
    <location>
        <begin position="69"/>
        <end position="94"/>
    </location>
</feature>
<dbReference type="GO" id="GO:0005507">
    <property type="term" value="F:copper ion binding"/>
    <property type="evidence" value="ECO:0007669"/>
    <property type="project" value="InterPro"/>
</dbReference>
<dbReference type="PANTHER" id="PTHR22888:SF9">
    <property type="entry name" value="CYTOCHROME C OXIDASE SUBUNIT 2"/>
    <property type="match status" value="1"/>
</dbReference>
<dbReference type="OrthoDB" id="3372at2157"/>
<organism evidence="14 15">
    <name type="scientific">Natronobacterium texcoconense</name>
    <dbReference type="NCBI Taxonomy" id="1095778"/>
    <lineage>
        <taxon>Archaea</taxon>
        <taxon>Methanobacteriati</taxon>
        <taxon>Methanobacteriota</taxon>
        <taxon>Stenosarchaea group</taxon>
        <taxon>Halobacteria</taxon>
        <taxon>Halobacteriales</taxon>
        <taxon>Natrialbaceae</taxon>
        <taxon>Natronobacterium</taxon>
    </lineage>
</organism>
<dbReference type="InterPro" id="IPR001505">
    <property type="entry name" value="Copper_CuA"/>
</dbReference>
<evidence type="ECO:0000256" key="1">
    <source>
        <dbReference type="ARBA" id="ARBA00004141"/>
    </source>
</evidence>
<keyword evidence="15" id="KW-1185">Reference proteome</keyword>